<proteinExistence type="predicted"/>
<dbReference type="AlphaFoldDB" id="A0A072VII5"/>
<reference evidence="1 3" key="1">
    <citation type="journal article" date="2011" name="Nature">
        <title>The Medicago genome provides insight into the evolution of rhizobial symbioses.</title>
        <authorList>
            <person name="Young N.D."/>
            <person name="Debelle F."/>
            <person name="Oldroyd G.E."/>
            <person name="Geurts R."/>
            <person name="Cannon S.B."/>
            <person name="Udvardi M.K."/>
            <person name="Benedito V.A."/>
            <person name="Mayer K.F."/>
            <person name="Gouzy J."/>
            <person name="Schoof H."/>
            <person name="Van de Peer Y."/>
            <person name="Proost S."/>
            <person name="Cook D.R."/>
            <person name="Meyers B.C."/>
            <person name="Spannagl M."/>
            <person name="Cheung F."/>
            <person name="De Mita S."/>
            <person name="Krishnakumar V."/>
            <person name="Gundlach H."/>
            <person name="Zhou S."/>
            <person name="Mudge J."/>
            <person name="Bharti A.K."/>
            <person name="Murray J.D."/>
            <person name="Naoumkina M.A."/>
            <person name="Rosen B."/>
            <person name="Silverstein K.A."/>
            <person name="Tang H."/>
            <person name="Rombauts S."/>
            <person name="Zhao P.X."/>
            <person name="Zhou P."/>
            <person name="Barbe V."/>
            <person name="Bardou P."/>
            <person name="Bechner M."/>
            <person name="Bellec A."/>
            <person name="Berger A."/>
            <person name="Berges H."/>
            <person name="Bidwell S."/>
            <person name="Bisseling T."/>
            <person name="Choisne N."/>
            <person name="Couloux A."/>
            <person name="Denny R."/>
            <person name="Deshpande S."/>
            <person name="Dai X."/>
            <person name="Doyle J.J."/>
            <person name="Dudez A.M."/>
            <person name="Farmer A.D."/>
            <person name="Fouteau S."/>
            <person name="Franken C."/>
            <person name="Gibelin C."/>
            <person name="Gish J."/>
            <person name="Goldstein S."/>
            <person name="Gonzalez A.J."/>
            <person name="Green P.J."/>
            <person name="Hallab A."/>
            <person name="Hartog M."/>
            <person name="Hua A."/>
            <person name="Humphray S.J."/>
            <person name="Jeong D.H."/>
            <person name="Jing Y."/>
            <person name="Jocker A."/>
            <person name="Kenton S.M."/>
            <person name="Kim D.J."/>
            <person name="Klee K."/>
            <person name="Lai H."/>
            <person name="Lang C."/>
            <person name="Lin S."/>
            <person name="Macmil S.L."/>
            <person name="Magdelenat G."/>
            <person name="Matthews L."/>
            <person name="McCorrison J."/>
            <person name="Monaghan E.L."/>
            <person name="Mun J.H."/>
            <person name="Najar F.Z."/>
            <person name="Nicholson C."/>
            <person name="Noirot C."/>
            <person name="O'Bleness M."/>
            <person name="Paule C.R."/>
            <person name="Poulain J."/>
            <person name="Prion F."/>
            <person name="Qin B."/>
            <person name="Qu C."/>
            <person name="Retzel E.F."/>
            <person name="Riddle C."/>
            <person name="Sallet E."/>
            <person name="Samain S."/>
            <person name="Samson N."/>
            <person name="Sanders I."/>
            <person name="Saurat O."/>
            <person name="Scarpelli C."/>
            <person name="Schiex T."/>
            <person name="Segurens B."/>
            <person name="Severin A.J."/>
            <person name="Sherrier D.J."/>
            <person name="Shi R."/>
            <person name="Sims S."/>
            <person name="Singer S.R."/>
            <person name="Sinharoy S."/>
            <person name="Sterck L."/>
            <person name="Viollet A."/>
            <person name="Wang B.B."/>
            <person name="Wang K."/>
            <person name="Wang M."/>
            <person name="Wang X."/>
            <person name="Warfsmann J."/>
            <person name="Weissenbach J."/>
            <person name="White D.D."/>
            <person name="White J.D."/>
            <person name="Wiley G.B."/>
            <person name="Wincker P."/>
            <person name="Xing Y."/>
            <person name="Yang L."/>
            <person name="Yao Z."/>
            <person name="Ying F."/>
            <person name="Zhai J."/>
            <person name="Zhou L."/>
            <person name="Zuber A."/>
            <person name="Denarie J."/>
            <person name="Dixon R.A."/>
            <person name="May G.D."/>
            <person name="Schwartz D.C."/>
            <person name="Rogers J."/>
            <person name="Quetier F."/>
            <person name="Town C.D."/>
            <person name="Roe B.A."/>
        </authorList>
    </citation>
    <scope>NUCLEOTIDE SEQUENCE [LARGE SCALE GENOMIC DNA]</scope>
    <source>
        <strain evidence="1">A17</strain>
        <strain evidence="2 3">cv. Jemalong A17</strain>
    </source>
</reference>
<reference evidence="1 3" key="2">
    <citation type="journal article" date="2014" name="BMC Genomics">
        <title>An improved genome release (version Mt4.0) for the model legume Medicago truncatula.</title>
        <authorList>
            <person name="Tang H."/>
            <person name="Krishnakumar V."/>
            <person name="Bidwell S."/>
            <person name="Rosen B."/>
            <person name="Chan A."/>
            <person name="Zhou S."/>
            <person name="Gentzbittel L."/>
            <person name="Childs K.L."/>
            <person name="Yandell M."/>
            <person name="Gundlach H."/>
            <person name="Mayer K.F."/>
            <person name="Schwartz D.C."/>
            <person name="Town C.D."/>
        </authorList>
    </citation>
    <scope>GENOME REANNOTATION</scope>
    <source>
        <strain evidence="1">A17</strain>
        <strain evidence="2 3">cv. Jemalong A17</strain>
    </source>
</reference>
<dbReference type="EnsemblPlants" id="KEH41637">
    <property type="protein sequence ID" value="KEH41637"/>
    <property type="gene ID" value="MTR_1g053150"/>
</dbReference>
<keyword evidence="3" id="KW-1185">Reference proteome</keyword>
<protein>
    <submittedName>
        <fullName evidence="1 2">Uncharacterized protein</fullName>
    </submittedName>
</protein>
<reference evidence="2" key="3">
    <citation type="submission" date="2015-04" db="UniProtKB">
        <authorList>
            <consortium name="EnsemblPlants"/>
        </authorList>
    </citation>
    <scope>IDENTIFICATION</scope>
    <source>
        <strain evidence="2">cv. Jemalong A17</strain>
    </source>
</reference>
<dbReference type="HOGENOM" id="CLU_2561700_0_0_1"/>
<evidence type="ECO:0000313" key="2">
    <source>
        <dbReference type="EnsemblPlants" id="KEH41637"/>
    </source>
</evidence>
<dbReference type="Proteomes" id="UP000002051">
    <property type="component" value="Unassembled WGS sequence"/>
</dbReference>
<dbReference type="EMBL" id="CM001217">
    <property type="protein sequence ID" value="KEH41637.1"/>
    <property type="molecule type" value="Genomic_DNA"/>
</dbReference>
<sequence length="82" mass="9543">MDFDCFVVGSVLVVAHDFHWKLQRTSWLSFTDHSKSSMQLVVENGIEHVVVLEDKHFQHTWKNATFVAYIGSDIDKIPTYME</sequence>
<evidence type="ECO:0000313" key="3">
    <source>
        <dbReference type="Proteomes" id="UP000002051"/>
    </source>
</evidence>
<evidence type="ECO:0000313" key="1">
    <source>
        <dbReference type="EMBL" id="KEH41637.1"/>
    </source>
</evidence>
<accession>A0A072VII5</accession>
<organism evidence="1 3">
    <name type="scientific">Medicago truncatula</name>
    <name type="common">Barrel medic</name>
    <name type="synonym">Medicago tribuloides</name>
    <dbReference type="NCBI Taxonomy" id="3880"/>
    <lineage>
        <taxon>Eukaryota</taxon>
        <taxon>Viridiplantae</taxon>
        <taxon>Streptophyta</taxon>
        <taxon>Embryophyta</taxon>
        <taxon>Tracheophyta</taxon>
        <taxon>Spermatophyta</taxon>
        <taxon>Magnoliopsida</taxon>
        <taxon>eudicotyledons</taxon>
        <taxon>Gunneridae</taxon>
        <taxon>Pentapetalae</taxon>
        <taxon>rosids</taxon>
        <taxon>fabids</taxon>
        <taxon>Fabales</taxon>
        <taxon>Fabaceae</taxon>
        <taxon>Papilionoideae</taxon>
        <taxon>50 kb inversion clade</taxon>
        <taxon>NPAAA clade</taxon>
        <taxon>Hologalegina</taxon>
        <taxon>IRL clade</taxon>
        <taxon>Trifolieae</taxon>
        <taxon>Medicago</taxon>
    </lineage>
</organism>
<name>A0A072VII5_MEDTR</name>
<gene>
    <name evidence="1" type="ordered locus">MTR_1g053150</name>
</gene>